<dbReference type="Proteomes" id="UP000622552">
    <property type="component" value="Unassembled WGS sequence"/>
</dbReference>
<gene>
    <name evidence="3" type="ORF">IW245_006407</name>
</gene>
<evidence type="ECO:0000313" key="3">
    <source>
        <dbReference type="EMBL" id="MBG6140213.1"/>
    </source>
</evidence>
<comment type="caution">
    <text evidence="3">The sequence shown here is derived from an EMBL/GenBank/DDBJ whole genome shotgun (WGS) entry which is preliminary data.</text>
</comment>
<evidence type="ECO:0000256" key="1">
    <source>
        <dbReference type="ARBA" id="ARBA00006484"/>
    </source>
</evidence>
<name>A0A8J7GNG8_9ACTN</name>
<dbReference type="PRINTS" id="PR00081">
    <property type="entry name" value="GDHRDH"/>
</dbReference>
<comment type="similarity">
    <text evidence="1">Belongs to the short-chain dehydrogenases/reductases (SDR) family.</text>
</comment>
<proteinExistence type="inferred from homology"/>
<dbReference type="InterPro" id="IPR002347">
    <property type="entry name" value="SDR_fam"/>
</dbReference>
<evidence type="ECO:0000259" key="2">
    <source>
        <dbReference type="SMART" id="SM00822"/>
    </source>
</evidence>
<dbReference type="SUPFAM" id="SSF51735">
    <property type="entry name" value="NAD(P)-binding Rossmann-fold domains"/>
    <property type="match status" value="1"/>
</dbReference>
<reference evidence="3" key="1">
    <citation type="submission" date="2020-11" db="EMBL/GenBank/DDBJ databases">
        <title>Sequencing the genomes of 1000 actinobacteria strains.</title>
        <authorList>
            <person name="Klenk H.-P."/>
        </authorList>
    </citation>
    <scope>NUCLEOTIDE SEQUENCE</scope>
    <source>
        <strain evidence="3">DSM 45356</strain>
    </source>
</reference>
<dbReference type="Pfam" id="PF13561">
    <property type="entry name" value="adh_short_C2"/>
    <property type="match status" value="1"/>
</dbReference>
<dbReference type="SMART" id="SM00822">
    <property type="entry name" value="PKS_KR"/>
    <property type="match status" value="1"/>
</dbReference>
<dbReference type="RefSeq" id="WP_197006783.1">
    <property type="nucleotide sequence ID" value="NZ_BONS01000006.1"/>
</dbReference>
<dbReference type="CDD" id="cd05233">
    <property type="entry name" value="SDR_c"/>
    <property type="match status" value="1"/>
</dbReference>
<dbReference type="EC" id="1.1.1.100" evidence="3"/>
<dbReference type="EMBL" id="JADOUF010000001">
    <property type="protein sequence ID" value="MBG6140213.1"/>
    <property type="molecule type" value="Genomic_DNA"/>
</dbReference>
<dbReference type="AlphaFoldDB" id="A0A8J7GNG8"/>
<keyword evidence="4" id="KW-1185">Reference proteome</keyword>
<dbReference type="PANTHER" id="PTHR42760:SF40">
    <property type="entry name" value="3-OXOACYL-[ACYL-CARRIER-PROTEIN] REDUCTASE, CHLOROPLASTIC"/>
    <property type="match status" value="1"/>
</dbReference>
<dbReference type="PRINTS" id="PR00080">
    <property type="entry name" value="SDRFAMILY"/>
</dbReference>
<dbReference type="PANTHER" id="PTHR42760">
    <property type="entry name" value="SHORT-CHAIN DEHYDROGENASES/REDUCTASES FAMILY MEMBER"/>
    <property type="match status" value="1"/>
</dbReference>
<dbReference type="Gene3D" id="3.40.50.720">
    <property type="entry name" value="NAD(P)-binding Rossmann-like Domain"/>
    <property type="match status" value="1"/>
</dbReference>
<feature type="domain" description="Ketoreductase" evidence="2">
    <location>
        <begin position="2"/>
        <end position="177"/>
    </location>
</feature>
<evidence type="ECO:0000313" key="4">
    <source>
        <dbReference type="Proteomes" id="UP000622552"/>
    </source>
</evidence>
<accession>A0A8J7GNG8</accession>
<dbReference type="GO" id="GO:0004316">
    <property type="term" value="F:3-oxoacyl-[acyl-carrier-protein] reductase (NADPH) activity"/>
    <property type="evidence" value="ECO:0007669"/>
    <property type="project" value="UniProtKB-EC"/>
</dbReference>
<dbReference type="InterPro" id="IPR036291">
    <property type="entry name" value="NAD(P)-bd_dom_sf"/>
</dbReference>
<protein>
    <submittedName>
        <fullName evidence="3">3-oxoacyl-[acyl-carrier protein] reductase</fullName>
        <ecNumber evidence="3">1.1.1.100</ecNumber>
    </submittedName>
</protein>
<sequence length="235" mass="24538">MRTVVISGGGTGIGLATAHRFARAGEHVILLGRRAEVLHRAVEDIGSGAWYQIDLTDPDAVQGLADQLDRVDVLVNNAGGLDRREVAPGIVGVAQTWERTFALNAMTAILLTEALLPKMTAPGGRIVHVSSIAAHRGNGAYGAAKAALTSWSAHVAREHGPHGITSNVVSPGYVADTEFFAGPVNALERKINETMVKRSGTPDEIAAAIEYLASPAAGYTTGTVLHANGGAYVSW</sequence>
<organism evidence="3 4">
    <name type="scientific">Longispora fulva</name>
    <dbReference type="NCBI Taxonomy" id="619741"/>
    <lineage>
        <taxon>Bacteria</taxon>
        <taxon>Bacillati</taxon>
        <taxon>Actinomycetota</taxon>
        <taxon>Actinomycetes</taxon>
        <taxon>Micromonosporales</taxon>
        <taxon>Micromonosporaceae</taxon>
        <taxon>Longispora</taxon>
    </lineage>
</organism>
<dbReference type="GO" id="GO:0030497">
    <property type="term" value="P:fatty acid elongation"/>
    <property type="evidence" value="ECO:0007669"/>
    <property type="project" value="TreeGrafter"/>
</dbReference>
<dbReference type="InterPro" id="IPR057326">
    <property type="entry name" value="KR_dom"/>
</dbReference>
<keyword evidence="3" id="KW-0560">Oxidoreductase</keyword>